<keyword evidence="6" id="KW-1185">Reference proteome</keyword>
<sequence length="388" mass="43450">MSADLDTNLFRPLKVGRIEIKQRIAMGPLTRVRCNNKGAVPNDLMVEYYEQRASSPGTLIISEATFITPRAGGFRNVPGIWSKEQIEGWKKVTSAVHAKGSFIYMQLWALGRAAGYDYLTKELGYDYVSSSNVPDLTNSAGPLTKEKGKHIPRPLTIAEIKQYVKDYAQAAKNAIEAGFDGIEIHSANGYILDQFIRHTANKRTDEYGGSVENRARFTLEVVDAIVAAIGADRTAIRLSPFEKFGGMSITHNSIPQFSYLIEQLELRGLADGGKNRLAYIHIVENIVRGKDSKGNGTILHPIEFVRYIWTGVWIRTQGYKRQTAIDAADKDDKVIIGFGKGFIANPDLVRRLRENLPWNQWDIDTFYTLGPKGYVDYPFYSDSSKAKL</sequence>
<dbReference type="PANTHER" id="PTHR22893:SF91">
    <property type="entry name" value="NADPH DEHYDROGENASE 2-RELATED"/>
    <property type="match status" value="1"/>
</dbReference>
<dbReference type="Gene3D" id="3.20.20.70">
    <property type="entry name" value="Aldolase class I"/>
    <property type="match status" value="1"/>
</dbReference>
<keyword evidence="3" id="KW-0285">Flavoprotein</keyword>
<evidence type="ECO:0000259" key="4">
    <source>
        <dbReference type="Pfam" id="PF00724"/>
    </source>
</evidence>
<dbReference type="OrthoDB" id="276546at2759"/>
<accession>A0A5E8BW83</accession>
<name>A0A5E8BW83_9ASCO</name>
<dbReference type="EMBL" id="CABVLU010000003">
    <property type="protein sequence ID" value="VVT55361.1"/>
    <property type="molecule type" value="Genomic_DNA"/>
</dbReference>
<dbReference type="FunFam" id="3.20.20.70:FF:000138">
    <property type="entry name" value="NADPH dehydrogenase 1"/>
    <property type="match status" value="1"/>
</dbReference>
<dbReference type="InterPro" id="IPR045247">
    <property type="entry name" value="Oye-like"/>
</dbReference>
<keyword evidence="3" id="KW-0288">FMN</keyword>
<dbReference type="RefSeq" id="XP_031855164.1">
    <property type="nucleotide sequence ID" value="XM_031999273.1"/>
</dbReference>
<evidence type="ECO:0000313" key="6">
    <source>
        <dbReference type="Proteomes" id="UP000398389"/>
    </source>
</evidence>
<reference evidence="5 6" key="1">
    <citation type="submission" date="2019-09" db="EMBL/GenBank/DDBJ databases">
        <authorList>
            <person name="Brejova B."/>
        </authorList>
    </citation>
    <scope>NUCLEOTIDE SEQUENCE [LARGE SCALE GENOMIC DNA]</scope>
</reference>
<dbReference type="InterPro" id="IPR001155">
    <property type="entry name" value="OxRdtase_FMN_N"/>
</dbReference>
<dbReference type="Proteomes" id="UP000398389">
    <property type="component" value="Unassembled WGS sequence"/>
</dbReference>
<dbReference type="GeneID" id="43583373"/>
<dbReference type="SUPFAM" id="SSF51395">
    <property type="entry name" value="FMN-linked oxidoreductases"/>
    <property type="match status" value="1"/>
</dbReference>
<dbReference type="Pfam" id="PF00724">
    <property type="entry name" value="Oxidored_FMN"/>
    <property type="match status" value="1"/>
</dbReference>
<feature type="domain" description="NADH:flavin oxidoreductase/NADH oxidase N-terminal" evidence="4">
    <location>
        <begin position="8"/>
        <end position="357"/>
    </location>
</feature>
<evidence type="ECO:0000256" key="2">
    <source>
        <dbReference type="ARBA" id="ARBA00005979"/>
    </source>
</evidence>
<gene>
    <name evidence="5" type="ORF">SAPINGB_P004558</name>
</gene>
<proteinExistence type="inferred from homology"/>
<evidence type="ECO:0000313" key="5">
    <source>
        <dbReference type="EMBL" id="VVT55361.1"/>
    </source>
</evidence>
<dbReference type="InterPro" id="IPR013785">
    <property type="entry name" value="Aldolase_TIM"/>
</dbReference>
<evidence type="ECO:0000256" key="1">
    <source>
        <dbReference type="ARBA" id="ARBA00001917"/>
    </source>
</evidence>
<dbReference type="CDD" id="cd02933">
    <property type="entry name" value="OYE_like_FMN"/>
    <property type="match status" value="1"/>
</dbReference>
<protein>
    <recommendedName>
        <fullName evidence="4">NADH:flavin oxidoreductase/NADH oxidase N-terminal domain-containing protein</fullName>
    </recommendedName>
</protein>
<dbReference type="GO" id="GO:0010181">
    <property type="term" value="F:FMN binding"/>
    <property type="evidence" value="ECO:0007669"/>
    <property type="project" value="InterPro"/>
</dbReference>
<comment type="similarity">
    <text evidence="2">Belongs to the NADH:flavin oxidoreductase/NADH oxidase family.</text>
</comment>
<evidence type="ECO:0000256" key="3">
    <source>
        <dbReference type="ARBA" id="ARBA00022643"/>
    </source>
</evidence>
<comment type="cofactor">
    <cofactor evidence="1">
        <name>FMN</name>
        <dbReference type="ChEBI" id="CHEBI:58210"/>
    </cofactor>
</comment>
<dbReference type="AlphaFoldDB" id="A0A5E8BW83"/>
<dbReference type="GO" id="GO:0003959">
    <property type="term" value="F:NADPH dehydrogenase activity"/>
    <property type="evidence" value="ECO:0007669"/>
    <property type="project" value="TreeGrafter"/>
</dbReference>
<organism evidence="5 6">
    <name type="scientific">Magnusiomyces paraingens</name>
    <dbReference type="NCBI Taxonomy" id="2606893"/>
    <lineage>
        <taxon>Eukaryota</taxon>
        <taxon>Fungi</taxon>
        <taxon>Dikarya</taxon>
        <taxon>Ascomycota</taxon>
        <taxon>Saccharomycotina</taxon>
        <taxon>Dipodascomycetes</taxon>
        <taxon>Dipodascales</taxon>
        <taxon>Dipodascaceae</taxon>
        <taxon>Magnusiomyces</taxon>
    </lineage>
</organism>
<dbReference type="PANTHER" id="PTHR22893">
    <property type="entry name" value="NADH OXIDOREDUCTASE-RELATED"/>
    <property type="match status" value="1"/>
</dbReference>